<accession>A0A9X6WYZ9</accession>
<keyword evidence="1" id="KW-0067">ATP-binding</keyword>
<evidence type="ECO:0000313" key="2">
    <source>
        <dbReference type="Proteomes" id="UP000224413"/>
    </source>
</evidence>
<organism evidence="1 2">
    <name type="scientific">Bacillus cereus</name>
    <dbReference type="NCBI Taxonomy" id="1396"/>
    <lineage>
        <taxon>Bacteria</taxon>
        <taxon>Bacillati</taxon>
        <taxon>Bacillota</taxon>
        <taxon>Bacilli</taxon>
        <taxon>Bacillales</taxon>
        <taxon>Bacillaceae</taxon>
        <taxon>Bacillus</taxon>
        <taxon>Bacillus cereus group</taxon>
    </lineage>
</organism>
<protein>
    <submittedName>
        <fullName evidence="1">ABC transporter ATP-binding protein</fullName>
    </submittedName>
</protein>
<keyword evidence="1" id="KW-0547">Nucleotide-binding</keyword>
<gene>
    <name evidence="1" type="ORF">COI98_17460</name>
</gene>
<sequence>MEDGEVVSEIQLGKFRNDDLKAREEKLLKWLAVLGFQRQKLLLNIGVFSWFESSKRYIIIF</sequence>
<dbReference type="GO" id="GO:0005524">
    <property type="term" value="F:ATP binding"/>
    <property type="evidence" value="ECO:0007669"/>
    <property type="project" value="UniProtKB-KW"/>
</dbReference>
<dbReference type="EMBL" id="NUWJ01000152">
    <property type="protein sequence ID" value="PFK16126.1"/>
    <property type="molecule type" value="Genomic_DNA"/>
</dbReference>
<comment type="caution">
    <text evidence="1">The sequence shown here is derived from an EMBL/GenBank/DDBJ whole genome shotgun (WGS) entry which is preliminary data.</text>
</comment>
<dbReference type="Proteomes" id="UP000224413">
    <property type="component" value="Unassembled WGS sequence"/>
</dbReference>
<proteinExistence type="predicted"/>
<evidence type="ECO:0000313" key="1">
    <source>
        <dbReference type="EMBL" id="PFK16126.1"/>
    </source>
</evidence>
<name>A0A9X6WYZ9_BACCE</name>
<dbReference type="AlphaFoldDB" id="A0A9X6WYZ9"/>
<reference evidence="1 2" key="1">
    <citation type="submission" date="2017-09" db="EMBL/GenBank/DDBJ databases">
        <title>Large-scale bioinformatics analysis of Bacillus genomes uncovers conserved roles of natural products in bacterial physiology.</title>
        <authorList>
            <consortium name="Agbiome Team Llc"/>
            <person name="Bleich R.M."/>
            <person name="Grubbs K.J."/>
            <person name="Santa Maria K.C."/>
            <person name="Allen S.E."/>
            <person name="Farag S."/>
            <person name="Shank E.A."/>
            <person name="Bowers A."/>
        </authorList>
    </citation>
    <scope>NUCLEOTIDE SEQUENCE [LARGE SCALE GENOMIC DNA]</scope>
    <source>
        <strain evidence="1 2">AFS083741</strain>
    </source>
</reference>